<evidence type="ECO:0000259" key="2">
    <source>
        <dbReference type="PROSITE" id="PS50263"/>
    </source>
</evidence>
<dbReference type="AlphaFoldDB" id="A0A7S8E977"/>
<dbReference type="KEGG" id="pmet:G4Y79_23970"/>
<dbReference type="PANTHER" id="PTHR43674">
    <property type="entry name" value="NITRILASE C965.09-RELATED"/>
    <property type="match status" value="1"/>
</dbReference>
<keyword evidence="1 3" id="KW-0378">Hydrolase</keyword>
<dbReference type="Gene3D" id="3.60.110.10">
    <property type="entry name" value="Carbon-nitrogen hydrolase"/>
    <property type="match status" value="1"/>
</dbReference>
<proteinExistence type="predicted"/>
<gene>
    <name evidence="3" type="ORF">G4Y79_23970</name>
</gene>
<reference evidence="3 4" key="1">
    <citation type="submission" date="2020-02" db="EMBL/GenBank/DDBJ databases">
        <authorList>
            <person name="Zheng R.K."/>
            <person name="Sun C.M."/>
        </authorList>
    </citation>
    <scope>NUCLEOTIDE SEQUENCE [LARGE SCALE GENOMIC DNA]</scope>
    <source>
        <strain evidence="4">rifampicinis</strain>
    </source>
</reference>
<dbReference type="InterPro" id="IPR036526">
    <property type="entry name" value="C-N_Hydrolase_sf"/>
</dbReference>
<accession>A0A7S8E977</accession>
<dbReference type="GO" id="GO:0016811">
    <property type="term" value="F:hydrolase activity, acting on carbon-nitrogen (but not peptide) bonds, in linear amides"/>
    <property type="evidence" value="ECO:0007669"/>
    <property type="project" value="TreeGrafter"/>
</dbReference>
<evidence type="ECO:0000256" key="1">
    <source>
        <dbReference type="ARBA" id="ARBA00022801"/>
    </source>
</evidence>
<sequence length="278" mass="31230">MREITVAIVQMKPELGEPEDNLVKMSEMISRIASQQKVDLIVFPELITSGNELGVRFTDIAQRVPGPTVNLIAQRANDFGIYIAFGMVTKEKVESVLYNSAILVGPDGELVEQYNKVHLRGEERMAFREGFKLPVAETEIGSIGLVIGYDLAYPEVTRSLSLEGADMVCVLANWETANIDEWKTYMRARAYENSIFMIGANRVGEDVTLNFGGESLVVGPRGEIFASLEDETDEETGEPMEGFAVARIDLDEVRKNREDFQFIQTRQPTVYRSLVRKY</sequence>
<dbReference type="SUPFAM" id="SSF56317">
    <property type="entry name" value="Carbon-nitrogen hydrolase"/>
    <property type="match status" value="1"/>
</dbReference>
<dbReference type="PANTHER" id="PTHR43674:SF16">
    <property type="entry name" value="CARBON-NITROGEN FAMILY, PUTATIVE (AFU_ORTHOLOGUE AFUA_5G02350)-RELATED"/>
    <property type="match status" value="1"/>
</dbReference>
<dbReference type="InterPro" id="IPR050345">
    <property type="entry name" value="Aliph_Amidase/BUP"/>
</dbReference>
<dbReference type="CDD" id="cd07197">
    <property type="entry name" value="nitrilase"/>
    <property type="match status" value="1"/>
</dbReference>
<evidence type="ECO:0000313" key="4">
    <source>
        <dbReference type="Proteomes" id="UP000594468"/>
    </source>
</evidence>
<evidence type="ECO:0000313" key="3">
    <source>
        <dbReference type="EMBL" id="QPC82704.1"/>
    </source>
</evidence>
<protein>
    <submittedName>
        <fullName evidence="3">Carbon-nitrogen hydrolase family protein</fullName>
    </submittedName>
</protein>
<dbReference type="EMBL" id="CP062983">
    <property type="protein sequence ID" value="QPC82704.1"/>
    <property type="molecule type" value="Genomic_DNA"/>
</dbReference>
<organism evidence="3 4">
    <name type="scientific">Phototrophicus methaneseepsis</name>
    <dbReference type="NCBI Taxonomy" id="2710758"/>
    <lineage>
        <taxon>Bacteria</taxon>
        <taxon>Bacillati</taxon>
        <taxon>Chloroflexota</taxon>
        <taxon>Candidatus Thermofontia</taxon>
        <taxon>Phototrophicales</taxon>
        <taxon>Phototrophicaceae</taxon>
        <taxon>Phototrophicus</taxon>
    </lineage>
</organism>
<dbReference type="Proteomes" id="UP000594468">
    <property type="component" value="Chromosome"/>
</dbReference>
<dbReference type="PROSITE" id="PS50263">
    <property type="entry name" value="CN_HYDROLASE"/>
    <property type="match status" value="1"/>
</dbReference>
<keyword evidence="4" id="KW-1185">Reference proteome</keyword>
<dbReference type="RefSeq" id="WP_195170773.1">
    <property type="nucleotide sequence ID" value="NZ_CP062983.1"/>
</dbReference>
<name>A0A7S8E977_9CHLR</name>
<dbReference type="Pfam" id="PF00795">
    <property type="entry name" value="CN_hydrolase"/>
    <property type="match status" value="1"/>
</dbReference>
<feature type="domain" description="CN hydrolase" evidence="2">
    <location>
        <begin position="4"/>
        <end position="250"/>
    </location>
</feature>
<dbReference type="InterPro" id="IPR003010">
    <property type="entry name" value="C-N_Hydrolase"/>
</dbReference>